<evidence type="ECO:0000256" key="2">
    <source>
        <dbReference type="SAM" id="SignalP"/>
    </source>
</evidence>
<dbReference type="AlphaFoldDB" id="A0A9P4R1L8"/>
<accession>A0A9P4R1L8</accession>
<feature type="region of interest" description="Disordered" evidence="1">
    <location>
        <begin position="215"/>
        <end position="235"/>
    </location>
</feature>
<name>A0A9P4R1L8_9PLEO</name>
<dbReference type="OrthoDB" id="152248at2759"/>
<dbReference type="Proteomes" id="UP000799444">
    <property type="component" value="Unassembled WGS sequence"/>
</dbReference>
<evidence type="ECO:0008006" key="5">
    <source>
        <dbReference type="Google" id="ProtNLM"/>
    </source>
</evidence>
<dbReference type="InterPro" id="IPR025649">
    <property type="entry name" value="DUF4360"/>
</dbReference>
<keyword evidence="4" id="KW-1185">Reference proteome</keyword>
<evidence type="ECO:0000313" key="4">
    <source>
        <dbReference type="Proteomes" id="UP000799444"/>
    </source>
</evidence>
<protein>
    <recommendedName>
        <fullName evidence="5">DUF4360 domain containing protein</fullName>
    </recommendedName>
</protein>
<dbReference type="Pfam" id="PF14273">
    <property type="entry name" value="DUF4360"/>
    <property type="match status" value="1"/>
</dbReference>
<comment type="caution">
    <text evidence="3">The sequence shown here is derived from an EMBL/GenBank/DDBJ whole genome shotgun (WGS) entry which is preliminary data.</text>
</comment>
<feature type="chain" id="PRO_5040272241" description="DUF4360 domain containing protein" evidence="2">
    <location>
        <begin position="17"/>
        <end position="250"/>
    </location>
</feature>
<evidence type="ECO:0000256" key="1">
    <source>
        <dbReference type="SAM" id="MobiDB-lite"/>
    </source>
</evidence>
<dbReference type="PANTHER" id="PTHR38847">
    <property type="match status" value="1"/>
</dbReference>
<keyword evidence="2" id="KW-0732">Signal</keyword>
<proteinExistence type="predicted"/>
<dbReference type="EMBL" id="ML996125">
    <property type="protein sequence ID" value="KAF2736460.1"/>
    <property type="molecule type" value="Genomic_DNA"/>
</dbReference>
<evidence type="ECO:0000313" key="3">
    <source>
        <dbReference type="EMBL" id="KAF2736460.1"/>
    </source>
</evidence>
<sequence length="250" mass="27088">MKYITAILAFSALAASAPAPIPEPLPQDKPSGHEVEIAAVTYGGTGCPDKSVQGLLSDDKTTITLSFDSYTVQSGPSISATERRKFCQLQLKLRYPSGFQYSLFGADFRGYGALDSGVEGTAQSTYYFSGQQNQTVYTTKFKGPFEGNYLKHDEVDAGSTVFSPCGEQGMLNIKSEVRIVPFTSTTLNLLTVDTVDAKFSQKYYMQWRKCDGKQGGNSGNGAFPGRESGGFDSGNLGREDMFATAIRISW</sequence>
<feature type="signal peptide" evidence="2">
    <location>
        <begin position="1"/>
        <end position="16"/>
    </location>
</feature>
<reference evidence="3" key="1">
    <citation type="journal article" date="2020" name="Stud. Mycol.">
        <title>101 Dothideomycetes genomes: a test case for predicting lifestyles and emergence of pathogens.</title>
        <authorList>
            <person name="Haridas S."/>
            <person name="Albert R."/>
            <person name="Binder M."/>
            <person name="Bloem J."/>
            <person name="Labutti K."/>
            <person name="Salamov A."/>
            <person name="Andreopoulos B."/>
            <person name="Baker S."/>
            <person name="Barry K."/>
            <person name="Bills G."/>
            <person name="Bluhm B."/>
            <person name="Cannon C."/>
            <person name="Castanera R."/>
            <person name="Culley D."/>
            <person name="Daum C."/>
            <person name="Ezra D."/>
            <person name="Gonzalez J."/>
            <person name="Henrissat B."/>
            <person name="Kuo A."/>
            <person name="Liang C."/>
            <person name="Lipzen A."/>
            <person name="Lutzoni F."/>
            <person name="Magnuson J."/>
            <person name="Mondo S."/>
            <person name="Nolan M."/>
            <person name="Ohm R."/>
            <person name="Pangilinan J."/>
            <person name="Park H.-J."/>
            <person name="Ramirez L."/>
            <person name="Alfaro M."/>
            <person name="Sun H."/>
            <person name="Tritt A."/>
            <person name="Yoshinaga Y."/>
            <person name="Zwiers L.-H."/>
            <person name="Turgeon B."/>
            <person name="Goodwin S."/>
            <person name="Spatafora J."/>
            <person name="Crous P."/>
            <person name="Grigoriev I."/>
        </authorList>
    </citation>
    <scope>NUCLEOTIDE SEQUENCE</scope>
    <source>
        <strain evidence="3">CBS 125425</strain>
    </source>
</reference>
<organism evidence="3 4">
    <name type="scientific">Polyplosphaeria fusca</name>
    <dbReference type="NCBI Taxonomy" id="682080"/>
    <lineage>
        <taxon>Eukaryota</taxon>
        <taxon>Fungi</taxon>
        <taxon>Dikarya</taxon>
        <taxon>Ascomycota</taxon>
        <taxon>Pezizomycotina</taxon>
        <taxon>Dothideomycetes</taxon>
        <taxon>Pleosporomycetidae</taxon>
        <taxon>Pleosporales</taxon>
        <taxon>Tetraplosphaeriaceae</taxon>
        <taxon>Polyplosphaeria</taxon>
    </lineage>
</organism>
<dbReference type="PANTHER" id="PTHR38847:SF1">
    <property type="entry name" value="PSEUDOURIDINE SYNTHASE RSUA_RLUA-LIKE DOMAIN-CONTAINING PROTEIN"/>
    <property type="match status" value="1"/>
</dbReference>
<gene>
    <name evidence="3" type="ORF">EJ04DRAFT_522042</name>
</gene>